<protein>
    <submittedName>
        <fullName evidence="2">Uncharacterized protein</fullName>
    </submittedName>
</protein>
<dbReference type="KEGG" id="bcel:BcellWH2_05508"/>
<dbReference type="EMBL" id="CP012801">
    <property type="protein sequence ID" value="ALJ62706.1"/>
    <property type="molecule type" value="Genomic_DNA"/>
</dbReference>
<evidence type="ECO:0000313" key="2">
    <source>
        <dbReference type="EMBL" id="ALJ62706.1"/>
    </source>
</evidence>
<evidence type="ECO:0000313" key="3">
    <source>
        <dbReference type="Proteomes" id="UP000061809"/>
    </source>
</evidence>
<keyword evidence="1" id="KW-1133">Transmembrane helix</keyword>
<accession>A0A0P0GDV4</accession>
<dbReference type="PATRIC" id="fig|246787.4.peg.5684"/>
<reference evidence="2 3" key="1">
    <citation type="journal article" date="2015" name="Science">
        <title>Genetic determinants of in vivo fitness and diet responsiveness in multiple human gut Bacteroides.</title>
        <authorList>
            <person name="Wu M."/>
            <person name="McNulty N.P."/>
            <person name="Rodionov D.A."/>
            <person name="Khoroshkin M.S."/>
            <person name="Griffin N.W."/>
            <person name="Cheng J."/>
            <person name="Latreille P."/>
            <person name="Kerstetter R.A."/>
            <person name="Terrapon N."/>
            <person name="Henrissat B."/>
            <person name="Osterman A.L."/>
            <person name="Gordon J.I."/>
        </authorList>
    </citation>
    <scope>NUCLEOTIDE SEQUENCE [LARGE SCALE GENOMIC DNA]</scope>
    <source>
        <strain evidence="2 3">WH2</strain>
    </source>
</reference>
<dbReference type="AlphaFoldDB" id="A0A0P0GDV4"/>
<feature type="transmembrane region" description="Helical" evidence="1">
    <location>
        <begin position="6"/>
        <end position="25"/>
    </location>
</feature>
<gene>
    <name evidence="2" type="ORF">BcellWH2_05508</name>
</gene>
<dbReference type="Proteomes" id="UP000061809">
    <property type="component" value="Chromosome"/>
</dbReference>
<sequence>MSKGDTSVILVIYSVIYIPAYWIILRNFVSLQYASRIEAFATEK</sequence>
<proteinExistence type="predicted"/>
<keyword evidence="1" id="KW-0812">Transmembrane</keyword>
<keyword evidence="1" id="KW-0472">Membrane</keyword>
<evidence type="ECO:0000256" key="1">
    <source>
        <dbReference type="SAM" id="Phobius"/>
    </source>
</evidence>
<name>A0A0P0GDV4_9BACE</name>
<organism evidence="2 3">
    <name type="scientific">Bacteroides cellulosilyticus</name>
    <dbReference type="NCBI Taxonomy" id="246787"/>
    <lineage>
        <taxon>Bacteria</taxon>
        <taxon>Pseudomonadati</taxon>
        <taxon>Bacteroidota</taxon>
        <taxon>Bacteroidia</taxon>
        <taxon>Bacteroidales</taxon>
        <taxon>Bacteroidaceae</taxon>
        <taxon>Bacteroides</taxon>
    </lineage>
</organism>